<dbReference type="InterPro" id="IPR012341">
    <property type="entry name" value="6hp_glycosidase-like_sf"/>
</dbReference>
<dbReference type="SUPFAM" id="SSF48208">
    <property type="entry name" value="Six-hairpin glycosidases"/>
    <property type="match status" value="1"/>
</dbReference>
<dbReference type="Proteomes" id="UP000247922">
    <property type="component" value="Unassembled WGS sequence"/>
</dbReference>
<sequence>MKKLGLVVIGLGVIFVSLFYLYQQFVSKVEDPRQVIKEYYWDDTSGIRMYPDHDTFLVESLGQYLLLMVYLDDQKAFDEAYTIIDDLYREDDFIKWRLKDTSADAVVDTYRISEALFKATEVFDDASYASMGLSFLRTIKMHHQKQGIISDFYDWAYQLPGDTMHLSYQNVPMLRTLDLDLTVTKQLFNQAEEKPFFKEVYIISQSSLHVTNELTVNLIDQLLTAISYVDLFQETPATFHEWLMNQLAENNRLTGLYYRDTLEEAVDYEASAVNSLALIYFNKTEEKTYEKLMYEKVIEQLQNHEKNNYQDVHAFDFLYLHLAIEIYQANQ</sequence>
<comment type="caution">
    <text evidence="1">The sequence shown here is derived from an EMBL/GenBank/DDBJ whole genome shotgun (WGS) entry which is preliminary data.</text>
</comment>
<evidence type="ECO:0000313" key="1">
    <source>
        <dbReference type="EMBL" id="PXW93187.1"/>
    </source>
</evidence>
<organism evidence="1 2">
    <name type="scientific">Streptohalobacillus salinus</name>
    <dbReference type="NCBI Taxonomy" id="621096"/>
    <lineage>
        <taxon>Bacteria</taxon>
        <taxon>Bacillati</taxon>
        <taxon>Bacillota</taxon>
        <taxon>Bacilli</taxon>
        <taxon>Bacillales</taxon>
        <taxon>Bacillaceae</taxon>
        <taxon>Streptohalobacillus</taxon>
    </lineage>
</organism>
<evidence type="ECO:0000313" key="2">
    <source>
        <dbReference type="Proteomes" id="UP000247922"/>
    </source>
</evidence>
<name>A0A2V3WHX5_9BACI</name>
<dbReference type="AlphaFoldDB" id="A0A2V3WHX5"/>
<accession>A0A2V3WHX5</accession>
<dbReference type="Gene3D" id="1.50.10.10">
    <property type="match status" value="1"/>
</dbReference>
<dbReference type="GO" id="GO:0005975">
    <property type="term" value="P:carbohydrate metabolic process"/>
    <property type="evidence" value="ECO:0007669"/>
    <property type="project" value="InterPro"/>
</dbReference>
<protein>
    <recommendedName>
        <fullName evidence="3">Glycosyl hydrolase family 8</fullName>
    </recommendedName>
</protein>
<gene>
    <name evidence="1" type="ORF">DES38_101273</name>
</gene>
<proteinExistence type="predicted"/>
<dbReference type="InterPro" id="IPR008928">
    <property type="entry name" value="6-hairpin_glycosidase_sf"/>
</dbReference>
<dbReference type="RefSeq" id="WP_110250280.1">
    <property type="nucleotide sequence ID" value="NZ_QJJR01000001.1"/>
</dbReference>
<dbReference type="EMBL" id="QJJR01000001">
    <property type="protein sequence ID" value="PXW93187.1"/>
    <property type="molecule type" value="Genomic_DNA"/>
</dbReference>
<reference evidence="1 2" key="1">
    <citation type="submission" date="2018-05" db="EMBL/GenBank/DDBJ databases">
        <title>Genomic Encyclopedia of Type Strains, Phase IV (KMG-IV): sequencing the most valuable type-strain genomes for metagenomic binning, comparative biology and taxonomic classification.</title>
        <authorList>
            <person name="Goeker M."/>
        </authorList>
    </citation>
    <scope>NUCLEOTIDE SEQUENCE [LARGE SCALE GENOMIC DNA]</scope>
    <source>
        <strain evidence="1 2">DSM 22440</strain>
    </source>
</reference>
<evidence type="ECO:0008006" key="3">
    <source>
        <dbReference type="Google" id="ProtNLM"/>
    </source>
</evidence>
<dbReference type="OrthoDB" id="1779554at2"/>
<keyword evidence="2" id="KW-1185">Reference proteome</keyword>